<evidence type="ECO:0000256" key="9">
    <source>
        <dbReference type="SAM" id="MobiDB-lite"/>
    </source>
</evidence>
<feature type="region of interest" description="Disordered" evidence="9">
    <location>
        <begin position="128"/>
        <end position="371"/>
    </location>
</feature>
<feature type="compositionally biased region" description="Basic and acidic residues" evidence="9">
    <location>
        <begin position="156"/>
        <end position="176"/>
    </location>
</feature>
<dbReference type="InterPro" id="IPR019133">
    <property type="entry name" value="MIC60"/>
</dbReference>
<comment type="similarity">
    <text evidence="2">Belongs to the MICOS complex subunit Mic60 family.</text>
</comment>
<evidence type="ECO:0000256" key="2">
    <source>
        <dbReference type="ARBA" id="ARBA00010877"/>
    </source>
</evidence>
<keyword evidence="6" id="KW-0496">Mitochondrion</keyword>
<dbReference type="PANTHER" id="PTHR15415:SF7">
    <property type="entry name" value="MICOS COMPLEX SUBUNIT MIC60"/>
    <property type="match status" value="1"/>
</dbReference>
<dbReference type="OrthoDB" id="10261039at2759"/>
<keyword evidence="7" id="KW-0472">Membrane</keyword>
<keyword evidence="8" id="KW-0175">Coiled coil</keyword>
<dbReference type="PANTHER" id="PTHR15415">
    <property type="entry name" value="MITOFILIN"/>
    <property type="match status" value="1"/>
</dbReference>
<protein>
    <recommendedName>
        <fullName evidence="12">MICOS complex subunit MIC60</fullName>
    </recommendedName>
</protein>
<dbReference type="GeneID" id="16068000"/>
<feature type="coiled-coil region" evidence="8">
    <location>
        <begin position="434"/>
        <end position="465"/>
    </location>
</feature>
<keyword evidence="5" id="KW-1133">Transmembrane helix</keyword>
<evidence type="ECO:0000256" key="7">
    <source>
        <dbReference type="ARBA" id="ARBA00023136"/>
    </source>
</evidence>
<dbReference type="GO" id="GO:0061617">
    <property type="term" value="C:MICOS complex"/>
    <property type="evidence" value="ECO:0007669"/>
    <property type="project" value="TreeGrafter"/>
</dbReference>
<dbReference type="GO" id="GO:0042407">
    <property type="term" value="P:cristae formation"/>
    <property type="evidence" value="ECO:0007669"/>
    <property type="project" value="TreeGrafter"/>
</dbReference>
<feature type="compositionally biased region" description="Polar residues" evidence="9">
    <location>
        <begin position="202"/>
        <end position="213"/>
    </location>
</feature>
<sequence>MRRSVGLVARTTKRHAANVPRTPRPASEKPPGPQVTDARAPPKKSVNVRPAAREGPPKPGAGNPSQPPPPPSSGKGGMSFARKAALVTMLGVTGYGTVVTLGMRDEMLRPTIEEYVPGAKEVYQLMSSETTQTKPSPEILGPLGNTKSTPPPSSSRDVKERLRASREEKKAQRQEEQQAAQDTKQQDAAVIEDAAEDITPEPATTVQPENETAPTDAEVEAVVVQHVQDNIDQVTASGEDTESNTADGLADEVEPGLESVERDEPETHAHRQLEPTATTTQQQQQHNSGDEGSESATAVEADGAGAEQEQQQQQQEAPASADGGATPTQEENDETATTQEDTATTTTAATAPTSAGEADVIPPPPPELPDTATMEEKLQHAIARAQYLEAQLERQTQGEIDRVSKLLDHQAAVTSSSVREAVMKERSSQQAMLAAEVRRLRTQFEEEVERTRAEAEEKAKTELHEHLRVQENKHEQSLRDALNEQAKRIWEESEASMRVKLGQERAHRIAKLEGMFLRLKAVEAVMSEYAARDRTVRHMHALILASDVLADALEQRRPLRDAVAHVRKAVAGDELVSTVVESLNTKQRVVTPSDLIGSFETHRDRAREVAHVPAYGGMLAHALSYITSRLTFKPLGL</sequence>
<dbReference type="eggNOG" id="KOG1854">
    <property type="taxonomic scope" value="Eukaryota"/>
</dbReference>
<evidence type="ECO:0000256" key="3">
    <source>
        <dbReference type="ARBA" id="ARBA00022692"/>
    </source>
</evidence>
<evidence type="ECO:0008006" key="12">
    <source>
        <dbReference type="Google" id="ProtNLM"/>
    </source>
</evidence>
<keyword evidence="3" id="KW-0812">Transmembrane</keyword>
<dbReference type="AlphaFoldDB" id="F2UTM3"/>
<accession>F2UTM3</accession>
<dbReference type="RefSeq" id="XP_004987481.1">
    <property type="nucleotide sequence ID" value="XM_004987424.1"/>
</dbReference>
<proteinExistence type="inferred from homology"/>
<feature type="region of interest" description="Disordered" evidence="9">
    <location>
        <begin position="1"/>
        <end position="79"/>
    </location>
</feature>
<evidence type="ECO:0000256" key="4">
    <source>
        <dbReference type="ARBA" id="ARBA00022792"/>
    </source>
</evidence>
<dbReference type="InParanoid" id="F2UTM3"/>
<evidence type="ECO:0000256" key="6">
    <source>
        <dbReference type="ARBA" id="ARBA00023128"/>
    </source>
</evidence>
<evidence type="ECO:0000256" key="8">
    <source>
        <dbReference type="SAM" id="Coils"/>
    </source>
</evidence>
<dbReference type="Pfam" id="PF09731">
    <property type="entry name" value="Mitofilin"/>
    <property type="match status" value="1"/>
</dbReference>
<evidence type="ECO:0000313" key="11">
    <source>
        <dbReference type="Proteomes" id="UP000007799"/>
    </source>
</evidence>
<dbReference type="KEGG" id="sre:PTSG_11492"/>
<comment type="subcellular location">
    <subcellularLocation>
        <location evidence="1">Mitochondrion inner membrane</location>
    </subcellularLocation>
</comment>
<organism evidence="11">
    <name type="scientific">Salpingoeca rosetta (strain ATCC 50818 / BSB-021)</name>
    <dbReference type="NCBI Taxonomy" id="946362"/>
    <lineage>
        <taxon>Eukaryota</taxon>
        <taxon>Choanoflagellata</taxon>
        <taxon>Craspedida</taxon>
        <taxon>Salpingoecidae</taxon>
        <taxon>Salpingoeca</taxon>
    </lineage>
</organism>
<evidence type="ECO:0000313" key="10">
    <source>
        <dbReference type="EMBL" id="EGD73372.1"/>
    </source>
</evidence>
<keyword evidence="11" id="KW-1185">Reference proteome</keyword>
<feature type="compositionally biased region" description="Low complexity" evidence="9">
    <location>
        <begin position="298"/>
        <end position="321"/>
    </location>
</feature>
<keyword evidence="4" id="KW-0999">Mitochondrion inner membrane</keyword>
<evidence type="ECO:0000256" key="5">
    <source>
        <dbReference type="ARBA" id="ARBA00022989"/>
    </source>
</evidence>
<evidence type="ECO:0000256" key="1">
    <source>
        <dbReference type="ARBA" id="ARBA00004273"/>
    </source>
</evidence>
<feature type="non-terminal residue" evidence="10">
    <location>
        <position position="637"/>
    </location>
</feature>
<name>F2UTM3_SALR5</name>
<feature type="compositionally biased region" description="Low complexity" evidence="9">
    <location>
        <begin position="335"/>
        <end position="358"/>
    </location>
</feature>
<dbReference type="OMA" id="EETHKEM"/>
<feature type="compositionally biased region" description="Low complexity" evidence="9">
    <location>
        <begin position="177"/>
        <end position="192"/>
    </location>
</feature>
<dbReference type="Proteomes" id="UP000007799">
    <property type="component" value="Unassembled WGS sequence"/>
</dbReference>
<reference evidence="10" key="1">
    <citation type="submission" date="2009-08" db="EMBL/GenBank/DDBJ databases">
        <title>Annotation of Salpingoeca rosetta.</title>
        <authorList>
            <consortium name="The Broad Institute Genome Sequencing Platform"/>
            <person name="Russ C."/>
            <person name="Cuomo C."/>
            <person name="Burger G."/>
            <person name="Gray M.W."/>
            <person name="Holland P.W.H."/>
            <person name="King N."/>
            <person name="Lang F.B.F."/>
            <person name="Roger A.J."/>
            <person name="Ruiz-Trillo I."/>
            <person name="Young S.K."/>
            <person name="Zeng Q."/>
            <person name="Gargeya S."/>
            <person name="Alvarado L."/>
            <person name="Berlin A."/>
            <person name="Chapman S.B."/>
            <person name="Chen Z."/>
            <person name="Freedman E."/>
            <person name="Gellesch M."/>
            <person name="Goldberg J."/>
            <person name="Griggs A."/>
            <person name="Gujja S."/>
            <person name="Heilman E."/>
            <person name="Heiman D."/>
            <person name="Howarth C."/>
            <person name="Mehta T."/>
            <person name="Neiman D."/>
            <person name="Pearson M."/>
            <person name="Roberts A."/>
            <person name="Saif S."/>
            <person name="Shea T."/>
            <person name="Shenoy N."/>
            <person name="Sisk P."/>
            <person name="Stolte C."/>
            <person name="Sykes S."/>
            <person name="White J."/>
            <person name="Yandava C."/>
            <person name="Haas B."/>
            <person name="Nusbaum C."/>
            <person name="Birren B."/>
        </authorList>
    </citation>
    <scope>NUCLEOTIDE SEQUENCE [LARGE SCALE GENOMIC DNA]</scope>
    <source>
        <strain evidence="10">ATCC 50818</strain>
    </source>
</reference>
<dbReference type="EMBL" id="GL833069">
    <property type="protein sequence ID" value="EGD73372.1"/>
    <property type="molecule type" value="Genomic_DNA"/>
</dbReference>
<feature type="compositionally biased region" description="Polar residues" evidence="9">
    <location>
        <begin position="230"/>
        <end position="246"/>
    </location>
</feature>
<dbReference type="STRING" id="946362.F2UTM3"/>
<gene>
    <name evidence="10" type="ORF">PTSG_11492</name>
</gene>
<feature type="compositionally biased region" description="Basic and acidic residues" evidence="9">
    <location>
        <begin position="259"/>
        <end position="273"/>
    </location>
</feature>